<evidence type="ECO:0000313" key="5">
    <source>
        <dbReference type="Proteomes" id="UP001178888"/>
    </source>
</evidence>
<dbReference type="Proteomes" id="UP000295132">
    <property type="component" value="Unassembled WGS sequence"/>
</dbReference>
<dbReference type="InterPro" id="IPR013078">
    <property type="entry name" value="His_Pase_superF_clade-1"/>
</dbReference>
<dbReference type="PANTHER" id="PTHR48100:SF59">
    <property type="entry name" value="ADENOSYLCOBALAMIN_ALPHA-RIBAZOLE PHOSPHATASE"/>
    <property type="match status" value="1"/>
</dbReference>
<dbReference type="PANTHER" id="PTHR48100">
    <property type="entry name" value="BROAD-SPECIFICITY PHOSPHATASE YOR283W-RELATED"/>
    <property type="match status" value="1"/>
</dbReference>
<organism evidence="3 4">
    <name type="scientific">Bacillus salipaludis</name>
    <dbReference type="NCBI Taxonomy" id="2547811"/>
    <lineage>
        <taxon>Bacteria</taxon>
        <taxon>Bacillati</taxon>
        <taxon>Bacillota</taxon>
        <taxon>Bacilli</taxon>
        <taxon>Bacillales</taxon>
        <taxon>Bacillaceae</taxon>
        <taxon>Bacillus</taxon>
    </lineage>
</organism>
<feature type="binding site" evidence="1">
    <location>
        <position position="61"/>
    </location>
    <ligand>
        <name>substrate</name>
    </ligand>
</feature>
<keyword evidence="2" id="KW-0378">Hydrolase</keyword>
<dbReference type="Pfam" id="PF00300">
    <property type="entry name" value="His_Phos_1"/>
    <property type="match status" value="1"/>
</dbReference>
<comment type="caution">
    <text evidence="3">The sequence shown here is derived from an EMBL/GenBank/DDBJ whole genome shotgun (WGS) entry which is preliminary data.</text>
</comment>
<dbReference type="RefSeq" id="WP_133333684.1">
    <property type="nucleotide sequence ID" value="NZ_JAVGVR010000001.1"/>
</dbReference>
<dbReference type="SUPFAM" id="SSF53254">
    <property type="entry name" value="Phosphoglycerate mutase-like"/>
    <property type="match status" value="1"/>
</dbReference>
<reference evidence="3 4" key="1">
    <citation type="submission" date="2019-03" db="EMBL/GenBank/DDBJ databases">
        <title>Bacillus niacini sp. nov. a Nicotinate-Metabolizing Mesophile Isolated from Soil.</title>
        <authorList>
            <person name="Zhang G."/>
        </authorList>
    </citation>
    <scope>NUCLEOTIDE SEQUENCE [LARGE SCALE GENOMIC DNA]</scope>
    <source>
        <strain evidence="3 4">WN066</strain>
    </source>
</reference>
<sequence length="182" mass="21382">MQLTLIRHLPTEWNRKTWLQGRKDIEISQLTEEFQIDITENRLLLKKIEPFDLVLASTLKRTHQTAQLYGYVPEVEGLLDELDFGPFEGLPKEKLVEHQNRLWIEKPSELILGESLTSFEERIVLFLDKYHDLHNILVFGHGSWIRALISYIKYGHINEMNKITVKNNSCITLSFNHNKKEG</sequence>
<dbReference type="EMBL" id="JAVGVR010000001">
    <property type="protein sequence ID" value="MDQ6597206.1"/>
    <property type="molecule type" value="Genomic_DNA"/>
</dbReference>
<evidence type="ECO:0000313" key="2">
    <source>
        <dbReference type="EMBL" id="MDQ6597206.1"/>
    </source>
</evidence>
<dbReference type="InterPro" id="IPR050275">
    <property type="entry name" value="PGM_Phosphatase"/>
</dbReference>
<reference evidence="2" key="2">
    <citation type="submission" date="2023-08" db="EMBL/GenBank/DDBJ databases">
        <title>Nitrogen cycling bacteria in agricultural field soils.</title>
        <authorList>
            <person name="Jang J."/>
        </authorList>
    </citation>
    <scope>NUCLEOTIDE SEQUENCE</scope>
    <source>
        <strain evidence="2">PS3-36</strain>
    </source>
</reference>
<evidence type="ECO:0000313" key="4">
    <source>
        <dbReference type="Proteomes" id="UP000295132"/>
    </source>
</evidence>
<feature type="binding site" evidence="1">
    <location>
        <begin position="7"/>
        <end position="14"/>
    </location>
    <ligand>
        <name>substrate</name>
    </ligand>
</feature>
<dbReference type="Proteomes" id="UP001178888">
    <property type="component" value="Unassembled WGS sequence"/>
</dbReference>
<dbReference type="EC" id="3.1.3.-" evidence="2"/>
<dbReference type="SMART" id="SM00855">
    <property type="entry name" value="PGAM"/>
    <property type="match status" value="1"/>
</dbReference>
<dbReference type="GO" id="GO:0016791">
    <property type="term" value="F:phosphatase activity"/>
    <property type="evidence" value="ECO:0007669"/>
    <property type="project" value="TreeGrafter"/>
</dbReference>
<dbReference type="Gene3D" id="3.40.50.1240">
    <property type="entry name" value="Phosphoglycerate mutase-like"/>
    <property type="match status" value="1"/>
</dbReference>
<dbReference type="CDD" id="cd07067">
    <property type="entry name" value="HP_PGM_like"/>
    <property type="match status" value="1"/>
</dbReference>
<proteinExistence type="predicted"/>
<keyword evidence="5" id="KW-1185">Reference proteome</keyword>
<dbReference type="EMBL" id="SMYO01000003">
    <property type="protein sequence ID" value="TDK63348.1"/>
    <property type="molecule type" value="Genomic_DNA"/>
</dbReference>
<protein>
    <submittedName>
        <fullName evidence="3">Histidine phosphatase family protein</fullName>
        <ecNumber evidence="2">3.1.3.-</ecNumber>
    </submittedName>
</protein>
<accession>A0A4R5VVT7</accession>
<evidence type="ECO:0000313" key="3">
    <source>
        <dbReference type="EMBL" id="TDK63348.1"/>
    </source>
</evidence>
<dbReference type="AlphaFoldDB" id="A0A4R5VVT7"/>
<gene>
    <name evidence="3" type="ORF">E2K98_07845</name>
    <name evidence="2" type="ORF">RCG21_12710</name>
</gene>
<evidence type="ECO:0000256" key="1">
    <source>
        <dbReference type="PIRSR" id="PIRSR613078-2"/>
    </source>
</evidence>
<dbReference type="InterPro" id="IPR029033">
    <property type="entry name" value="His_PPase_superfam"/>
</dbReference>
<name>A0A4R5VVT7_9BACI</name>
<dbReference type="GO" id="GO:0005737">
    <property type="term" value="C:cytoplasm"/>
    <property type="evidence" value="ECO:0007669"/>
    <property type="project" value="TreeGrafter"/>
</dbReference>